<dbReference type="OrthoDB" id="4177994at2759"/>
<dbReference type="AlphaFoldDB" id="A0A6A6QBI4"/>
<dbReference type="Pfam" id="PF09044">
    <property type="entry name" value="Kp4"/>
    <property type="match status" value="1"/>
</dbReference>
<dbReference type="InterPro" id="IPR015131">
    <property type="entry name" value="Killer_tox_Kp4"/>
</dbReference>
<sequence>MHLSTSTLALGFLALFAAPAAAASFSTTDMVCTSWSPRVIHDDDENDGCGKSQGGNHLPELVEASRLINKEMIYQDGQHIVCTSNKHYLFDLSGVCVFPDNTKGGISGDKITELLESLVAFGATDCGNVLIGYPAIKDGSKGMLRVDWVRQSQAGCKGRVCDLADPPLRNWKPPAADIAALSSATAAMLGRPSDGWPMLEGGGE</sequence>
<feature type="signal peptide" evidence="1">
    <location>
        <begin position="1"/>
        <end position="22"/>
    </location>
</feature>
<keyword evidence="1" id="KW-0732">Signal</keyword>
<keyword evidence="4" id="KW-1185">Reference proteome</keyword>
<dbReference type="GO" id="GO:0005576">
    <property type="term" value="C:extracellular region"/>
    <property type="evidence" value="ECO:0007669"/>
    <property type="project" value="InterPro"/>
</dbReference>
<name>A0A6A6QBI4_9PEZI</name>
<reference evidence="3" key="1">
    <citation type="journal article" date="2020" name="Stud. Mycol.">
        <title>101 Dothideomycetes genomes: a test case for predicting lifestyles and emergence of pathogens.</title>
        <authorList>
            <person name="Haridas S."/>
            <person name="Albert R."/>
            <person name="Binder M."/>
            <person name="Bloem J."/>
            <person name="Labutti K."/>
            <person name="Salamov A."/>
            <person name="Andreopoulos B."/>
            <person name="Baker S."/>
            <person name="Barry K."/>
            <person name="Bills G."/>
            <person name="Bluhm B."/>
            <person name="Cannon C."/>
            <person name="Castanera R."/>
            <person name="Culley D."/>
            <person name="Daum C."/>
            <person name="Ezra D."/>
            <person name="Gonzalez J."/>
            <person name="Henrissat B."/>
            <person name="Kuo A."/>
            <person name="Liang C."/>
            <person name="Lipzen A."/>
            <person name="Lutzoni F."/>
            <person name="Magnuson J."/>
            <person name="Mondo S."/>
            <person name="Nolan M."/>
            <person name="Ohm R."/>
            <person name="Pangilinan J."/>
            <person name="Park H.-J."/>
            <person name="Ramirez L."/>
            <person name="Alfaro M."/>
            <person name="Sun H."/>
            <person name="Tritt A."/>
            <person name="Yoshinaga Y."/>
            <person name="Zwiers L.-H."/>
            <person name="Turgeon B."/>
            <person name="Goodwin S."/>
            <person name="Spatafora J."/>
            <person name="Crous P."/>
            <person name="Grigoriev I."/>
        </authorList>
    </citation>
    <scope>NUCLEOTIDE SEQUENCE</scope>
    <source>
        <strain evidence="3">CBS 269.34</strain>
    </source>
</reference>
<protein>
    <recommendedName>
        <fullName evidence="2">Killer toxin Kp4 domain-containing protein</fullName>
    </recommendedName>
</protein>
<dbReference type="InterPro" id="IPR011329">
    <property type="entry name" value="Killer_tox_Kp4/SMK"/>
</dbReference>
<dbReference type="Gene3D" id="3.30.430.10">
    <property type="entry name" value="Killer Toxin P4, subunit A"/>
    <property type="match status" value="1"/>
</dbReference>
<dbReference type="Proteomes" id="UP000799750">
    <property type="component" value="Unassembled WGS sequence"/>
</dbReference>
<evidence type="ECO:0000313" key="4">
    <source>
        <dbReference type="Proteomes" id="UP000799750"/>
    </source>
</evidence>
<evidence type="ECO:0000259" key="2">
    <source>
        <dbReference type="Pfam" id="PF09044"/>
    </source>
</evidence>
<proteinExistence type="predicted"/>
<dbReference type="SUPFAM" id="SSF55221">
    <property type="entry name" value="Yeast killer toxins"/>
    <property type="match status" value="1"/>
</dbReference>
<evidence type="ECO:0000256" key="1">
    <source>
        <dbReference type="SAM" id="SignalP"/>
    </source>
</evidence>
<feature type="domain" description="Killer toxin Kp4" evidence="2">
    <location>
        <begin position="48"/>
        <end position="149"/>
    </location>
</feature>
<dbReference type="EMBL" id="MU004200">
    <property type="protein sequence ID" value="KAF2488827.1"/>
    <property type="molecule type" value="Genomic_DNA"/>
</dbReference>
<evidence type="ECO:0000313" key="3">
    <source>
        <dbReference type="EMBL" id="KAF2488827.1"/>
    </source>
</evidence>
<gene>
    <name evidence="3" type="ORF">BU16DRAFT_531880</name>
</gene>
<feature type="chain" id="PRO_5025438890" description="Killer toxin Kp4 domain-containing protein" evidence="1">
    <location>
        <begin position="23"/>
        <end position="204"/>
    </location>
</feature>
<organism evidence="3 4">
    <name type="scientific">Lophium mytilinum</name>
    <dbReference type="NCBI Taxonomy" id="390894"/>
    <lineage>
        <taxon>Eukaryota</taxon>
        <taxon>Fungi</taxon>
        <taxon>Dikarya</taxon>
        <taxon>Ascomycota</taxon>
        <taxon>Pezizomycotina</taxon>
        <taxon>Dothideomycetes</taxon>
        <taxon>Pleosporomycetidae</taxon>
        <taxon>Mytilinidiales</taxon>
        <taxon>Mytilinidiaceae</taxon>
        <taxon>Lophium</taxon>
    </lineage>
</organism>
<accession>A0A6A6QBI4</accession>